<accession>A0A8S5TFJ6</accession>
<name>A0A8S5TFJ6_9VIRU</name>
<sequence>MSLLDSQNKTQLSNMNDMFKVDVHAYILSSGTYPPLKDLRLIHNLKNKIEQVYSKNILSTLSKLNNPQHYCFAKNEEMEIYFSMCEYRTSIYDSNNVLRWLELRIKVTFIFKDNEDMSVDTMYYGLTINILTDEVREFVRNSVSKISSKKN</sequence>
<proteinExistence type="predicted"/>
<reference evidence="1" key="1">
    <citation type="journal article" date="2021" name="Proc. Natl. Acad. Sci. U.S.A.">
        <title>A Catalog of Tens of Thousands of Viruses from Human Metagenomes Reveals Hidden Associations with Chronic Diseases.</title>
        <authorList>
            <person name="Tisza M.J."/>
            <person name="Buck C.B."/>
        </authorList>
    </citation>
    <scope>NUCLEOTIDE SEQUENCE</scope>
    <source>
        <strain evidence="1">CtL4h4</strain>
    </source>
</reference>
<dbReference type="EMBL" id="BK032819">
    <property type="protein sequence ID" value="DAF62038.1"/>
    <property type="molecule type" value="Genomic_DNA"/>
</dbReference>
<organism evidence="1">
    <name type="scientific">Phage sp. ctL4h4</name>
    <dbReference type="NCBI Taxonomy" id="2828005"/>
    <lineage>
        <taxon>Viruses</taxon>
    </lineage>
</organism>
<evidence type="ECO:0000313" key="1">
    <source>
        <dbReference type="EMBL" id="DAF62038.1"/>
    </source>
</evidence>
<protein>
    <submittedName>
        <fullName evidence="1">Uncharacterized protein</fullName>
    </submittedName>
</protein>